<dbReference type="InterPro" id="IPR001228">
    <property type="entry name" value="IspD"/>
</dbReference>
<dbReference type="InterPro" id="IPR034683">
    <property type="entry name" value="IspD/TarI"/>
</dbReference>
<name>A0A6S9KIB4_HETAK</name>
<dbReference type="NCBIfam" id="TIGR00453">
    <property type="entry name" value="ispD"/>
    <property type="match status" value="1"/>
</dbReference>
<dbReference type="FunFam" id="3.90.550.10:FF:000003">
    <property type="entry name" value="2-C-methyl-D-erythritol 4-phosphate cytidylyltransferase"/>
    <property type="match status" value="1"/>
</dbReference>
<evidence type="ECO:0000313" key="6">
    <source>
        <dbReference type="EMBL" id="CAE0626973.1"/>
    </source>
</evidence>
<proteinExistence type="inferred from homology"/>
<accession>A0A6S9KIB4</accession>
<protein>
    <recommendedName>
        <fullName evidence="4">2-C-methyl-D-erythritol 4-phosphate cytidylyltransferase, chloroplastic</fullName>
    </recommendedName>
</protein>
<evidence type="ECO:0000256" key="1">
    <source>
        <dbReference type="ARBA" id="ARBA00009789"/>
    </source>
</evidence>
<dbReference type="CDD" id="cd02516">
    <property type="entry name" value="CDP-ME_synthetase"/>
    <property type="match status" value="1"/>
</dbReference>
<evidence type="ECO:0000256" key="5">
    <source>
        <dbReference type="SAM" id="SignalP"/>
    </source>
</evidence>
<evidence type="ECO:0000256" key="3">
    <source>
        <dbReference type="ARBA" id="ARBA00022695"/>
    </source>
</evidence>
<dbReference type="GO" id="GO:0008299">
    <property type="term" value="P:isoprenoid biosynthetic process"/>
    <property type="evidence" value="ECO:0007669"/>
    <property type="project" value="InterPro"/>
</dbReference>
<keyword evidence="5" id="KW-0732">Signal</keyword>
<evidence type="ECO:0000256" key="4">
    <source>
        <dbReference type="ARBA" id="ARBA00069967"/>
    </source>
</evidence>
<feature type="chain" id="PRO_5030159606" description="2-C-methyl-D-erythritol 4-phosphate cytidylyltransferase, chloroplastic" evidence="5">
    <location>
        <begin position="26"/>
        <end position="299"/>
    </location>
</feature>
<dbReference type="SUPFAM" id="SSF53448">
    <property type="entry name" value="Nucleotide-diphospho-sugar transferases"/>
    <property type="match status" value="1"/>
</dbReference>
<dbReference type="InterPro" id="IPR029044">
    <property type="entry name" value="Nucleotide-diphossugar_trans"/>
</dbReference>
<gene>
    <name evidence="6" type="ORF">HAKA00212_LOCUS5649</name>
</gene>
<keyword evidence="3" id="KW-0548">Nucleotidyltransferase</keyword>
<feature type="signal peptide" evidence="5">
    <location>
        <begin position="1"/>
        <end position="25"/>
    </location>
</feature>
<dbReference type="GO" id="GO:0050518">
    <property type="term" value="F:2-C-methyl-D-erythritol 4-phosphate cytidylyltransferase activity"/>
    <property type="evidence" value="ECO:0007669"/>
    <property type="project" value="InterPro"/>
</dbReference>
<dbReference type="EMBL" id="HBIU01012492">
    <property type="protein sequence ID" value="CAE0626973.1"/>
    <property type="molecule type" value="Transcribed_RNA"/>
</dbReference>
<dbReference type="PANTHER" id="PTHR32125:SF4">
    <property type="entry name" value="2-C-METHYL-D-ERYTHRITOL 4-PHOSPHATE CYTIDYLYLTRANSFERASE, CHLOROPLASTIC"/>
    <property type="match status" value="1"/>
</dbReference>
<dbReference type="InterPro" id="IPR050088">
    <property type="entry name" value="IspD/TarI_cytidylyltransf_bact"/>
</dbReference>
<dbReference type="Pfam" id="PF01128">
    <property type="entry name" value="IspD"/>
    <property type="match status" value="1"/>
</dbReference>
<dbReference type="AlphaFoldDB" id="A0A6S9KIB4"/>
<sequence length="299" mass="32014">MNLIMMKFLKALLCIFFCSIDLSTALVSTSSNQLQSASQKSVAELIRHGGRLSKLELTTRMQAEGPASGADVAVILLAGGTGSRMKADRPKQFLGLRGKPVLDHTLELFLGLPYVSQLVLVLAEQYRGEYQPYADRDARVVFADPGKERQDSVSNGLGAVGAGAALVAVHDAARPLVTPGNIAQVVADARAHGAAVLGVPMKATVKESADGEFVLRTIPRARLWEIQTPQVIKPDLLREGFRKVEAEGLEVTDDVSIIEALGLPVKITMGEYTNLKLTTPDDMDVAESILQAREAAAAK</sequence>
<dbReference type="Gene3D" id="3.90.550.10">
    <property type="entry name" value="Spore Coat Polysaccharide Biosynthesis Protein SpsA, Chain A"/>
    <property type="match status" value="1"/>
</dbReference>
<dbReference type="HAMAP" id="MF_00108">
    <property type="entry name" value="IspD"/>
    <property type="match status" value="1"/>
</dbReference>
<evidence type="ECO:0000256" key="2">
    <source>
        <dbReference type="ARBA" id="ARBA00022679"/>
    </source>
</evidence>
<reference evidence="6" key="1">
    <citation type="submission" date="2021-01" db="EMBL/GenBank/DDBJ databases">
        <authorList>
            <person name="Corre E."/>
            <person name="Pelletier E."/>
            <person name="Niang G."/>
            <person name="Scheremetjew M."/>
            <person name="Finn R."/>
            <person name="Kale V."/>
            <person name="Holt S."/>
            <person name="Cochrane G."/>
            <person name="Meng A."/>
            <person name="Brown T."/>
            <person name="Cohen L."/>
        </authorList>
    </citation>
    <scope>NUCLEOTIDE SEQUENCE</scope>
    <source>
        <strain evidence="6">CCMP3107</strain>
    </source>
</reference>
<organism evidence="6">
    <name type="scientific">Heterosigma akashiwo</name>
    <name type="common">Chromophytic alga</name>
    <name type="synonym">Heterosigma carterae</name>
    <dbReference type="NCBI Taxonomy" id="2829"/>
    <lineage>
        <taxon>Eukaryota</taxon>
        <taxon>Sar</taxon>
        <taxon>Stramenopiles</taxon>
        <taxon>Ochrophyta</taxon>
        <taxon>Raphidophyceae</taxon>
        <taxon>Chattonellales</taxon>
        <taxon>Chattonellaceae</taxon>
        <taxon>Heterosigma</taxon>
    </lineage>
</organism>
<comment type="similarity">
    <text evidence="1">Belongs to the IspD/TarI cytidylyltransferase family. IspD subfamily.</text>
</comment>
<dbReference type="PANTHER" id="PTHR32125">
    <property type="entry name" value="2-C-METHYL-D-ERYTHRITOL 4-PHOSPHATE CYTIDYLYLTRANSFERASE, CHLOROPLASTIC"/>
    <property type="match status" value="1"/>
</dbReference>
<keyword evidence="2" id="KW-0808">Transferase</keyword>